<dbReference type="SMART" id="SM00066">
    <property type="entry name" value="GAL4"/>
    <property type="match status" value="1"/>
</dbReference>
<reference evidence="4 5" key="1">
    <citation type="journal article" date="2020" name="Phytopathology">
        <title>A high-quality genome resource of Botrytis fragariae, a new and rapidly spreading fungal pathogen causing strawberry gray mold in the U.S.A.</title>
        <authorList>
            <person name="Wu Y."/>
            <person name="Saski C.A."/>
            <person name="Schnabel G."/>
            <person name="Xiao S."/>
            <person name="Hu M."/>
        </authorList>
    </citation>
    <scope>NUCLEOTIDE SEQUENCE [LARGE SCALE GENOMIC DNA]</scope>
    <source>
        <strain evidence="4 5">BVB16</strain>
    </source>
</reference>
<evidence type="ECO:0000259" key="3">
    <source>
        <dbReference type="PROSITE" id="PS50048"/>
    </source>
</evidence>
<feature type="domain" description="Zn(2)-C6 fungal-type" evidence="3">
    <location>
        <begin position="702"/>
        <end position="734"/>
    </location>
</feature>
<keyword evidence="1" id="KW-0539">Nucleus</keyword>
<proteinExistence type="predicted"/>
<keyword evidence="5" id="KW-1185">Reference proteome</keyword>
<evidence type="ECO:0000256" key="2">
    <source>
        <dbReference type="SAM" id="MobiDB-lite"/>
    </source>
</evidence>
<dbReference type="InterPro" id="IPR001138">
    <property type="entry name" value="Zn2Cys6_DnaBD"/>
</dbReference>
<feature type="compositionally biased region" description="Basic and acidic residues" evidence="2">
    <location>
        <begin position="147"/>
        <end position="164"/>
    </location>
</feature>
<dbReference type="InterPro" id="IPR058925">
    <property type="entry name" value="zf-C2H2_AcuF"/>
</dbReference>
<feature type="region of interest" description="Disordered" evidence="2">
    <location>
        <begin position="1"/>
        <end position="20"/>
    </location>
</feature>
<dbReference type="Proteomes" id="UP000531561">
    <property type="component" value="Unassembled WGS sequence"/>
</dbReference>
<gene>
    <name evidence="4" type="ORF">Bfra_006573</name>
</gene>
<organism evidence="4 5">
    <name type="scientific">Botrytis fragariae</name>
    <dbReference type="NCBI Taxonomy" id="1964551"/>
    <lineage>
        <taxon>Eukaryota</taxon>
        <taxon>Fungi</taxon>
        <taxon>Dikarya</taxon>
        <taxon>Ascomycota</taxon>
        <taxon>Pezizomycotina</taxon>
        <taxon>Leotiomycetes</taxon>
        <taxon>Helotiales</taxon>
        <taxon>Sclerotiniaceae</taxon>
        <taxon>Botrytis</taxon>
    </lineage>
</organism>
<dbReference type="PROSITE" id="PS50048">
    <property type="entry name" value="ZN2_CY6_FUNGAL_2"/>
    <property type="match status" value="1"/>
</dbReference>
<evidence type="ECO:0000313" key="4">
    <source>
        <dbReference type="EMBL" id="KAF5879364.1"/>
    </source>
</evidence>
<dbReference type="Pfam" id="PF26082">
    <property type="entry name" value="zf-C2H2_AcuF"/>
    <property type="match status" value="1"/>
</dbReference>
<dbReference type="Gene3D" id="1.20.58.80">
    <property type="entry name" value="Phosphotransferase system, lactose/cellobiose-type IIA subunit"/>
    <property type="match status" value="1"/>
</dbReference>
<dbReference type="EMBL" id="JABFCT010000001">
    <property type="protein sequence ID" value="KAF5879364.1"/>
    <property type="molecule type" value="Genomic_DNA"/>
</dbReference>
<feature type="region of interest" description="Disordered" evidence="2">
    <location>
        <begin position="141"/>
        <end position="166"/>
    </location>
</feature>
<comment type="caution">
    <text evidence="4">The sequence shown here is derived from an EMBL/GenBank/DDBJ whole genome shotgun (WGS) entry which is preliminary data.</text>
</comment>
<feature type="region of interest" description="Disordered" evidence="2">
    <location>
        <begin position="640"/>
        <end position="662"/>
    </location>
</feature>
<dbReference type="GeneID" id="59260634"/>
<evidence type="ECO:0000313" key="5">
    <source>
        <dbReference type="Proteomes" id="UP000531561"/>
    </source>
</evidence>
<dbReference type="SUPFAM" id="SSF116846">
    <property type="entry name" value="MIT domain"/>
    <property type="match status" value="1"/>
</dbReference>
<protein>
    <submittedName>
        <fullName evidence="4">Putative ankyrin repeat protein</fullName>
    </submittedName>
</protein>
<dbReference type="AlphaFoldDB" id="A0A8H6B520"/>
<dbReference type="GO" id="GO:0008270">
    <property type="term" value="F:zinc ion binding"/>
    <property type="evidence" value="ECO:0007669"/>
    <property type="project" value="InterPro"/>
</dbReference>
<dbReference type="InterPro" id="IPR036181">
    <property type="entry name" value="MIT_dom_sf"/>
</dbReference>
<sequence>METLTSYAQATAGRPSSDDSVKMGAVIEAPALGQSEGIHFRAVDCRKRFEHSIQILKEISPSEALNQQFDRDSSLFTIRETFAHYKAWGNNIAAFQNVMIRSSLEFRLREATEIQQRVLKILANLQVSLYEAALIITGKEPNESWPAEEHSDSDNEEPDSKPEQTSELQELFKAMRDANTNLLKLSMVIRNSPDRDDYLKAATRYGFDASYDIGHVREKHGSAKNSADWLIVRLGKAITRRRQYLKYRNDHHGKLTRDWDDVMINEEEDKTIALTKATTFVENTTAVQTHGSDLGGSFGSQTSYEATTMGESTGVLNVPSHPKMGFEDVPFQFGSPFQCPYCLTEQVVKNRSAWKRHVFRDLKPYVCTFKGCDQRMFSSRNEWFAHELQNHRREWACQQCQHAPFSSSSAYEVHLNSCHQVELKGSQLKALLLQSEEPVDKVSATACRLCDQWETNIEDKEYDYKRLFPDKGQPSQSHGTSRQFRRHLGRHMEQLALFALPMNEDAMEDNSLSEEEHYEESSASVVKSTEIGNGGLIDTWSPGLPVDSGVAPRELEVPTNSIEVELDDTAPSGRDPGWTQVSDLAESARLQNRIKQGVYRELEPEFEAKYNVRFSDPIRPEDITYATRKNGELELSKEELHTAYSKSSPSYHDGLDSTEDEFGNDAQIKTHTDHPEVNADDAKNRNLAHLWPENSAESVLPTCERCGKSLTKCDGKKPCGSCVSMGRSEEECLYKPQAESANTTIDINTLRKERMNCVIECSNRAVEHDTNQDYAAAKEAYLETSRLLEACLDSNSTEEDREKISGIKKAYDSRLQVLRELTGDRDYHDT</sequence>
<name>A0A8H6B520_9HELO</name>
<dbReference type="RefSeq" id="XP_037198308.1">
    <property type="nucleotide sequence ID" value="XM_037336942.1"/>
</dbReference>
<dbReference type="InterPro" id="IPR013087">
    <property type="entry name" value="Znf_C2H2_type"/>
</dbReference>
<dbReference type="GO" id="GO:0000981">
    <property type="term" value="F:DNA-binding transcription factor activity, RNA polymerase II-specific"/>
    <property type="evidence" value="ECO:0007669"/>
    <property type="project" value="InterPro"/>
</dbReference>
<evidence type="ECO:0000256" key="1">
    <source>
        <dbReference type="ARBA" id="ARBA00023242"/>
    </source>
</evidence>
<dbReference type="PANTHER" id="PTHR35391:SF7">
    <property type="entry name" value="C2H2-TYPE DOMAIN-CONTAINING PROTEIN"/>
    <property type="match status" value="1"/>
</dbReference>
<dbReference type="PANTHER" id="PTHR35391">
    <property type="entry name" value="C2H2-TYPE DOMAIN-CONTAINING PROTEIN-RELATED"/>
    <property type="match status" value="1"/>
</dbReference>
<dbReference type="SMART" id="SM00355">
    <property type="entry name" value="ZnF_C2H2"/>
    <property type="match status" value="3"/>
</dbReference>
<accession>A0A8H6B520</accession>
<dbReference type="OrthoDB" id="6133115at2759"/>